<organism evidence="1 2">
    <name type="scientific">Nocardioides zeicaulis</name>
    <dbReference type="NCBI Taxonomy" id="1776857"/>
    <lineage>
        <taxon>Bacteria</taxon>
        <taxon>Bacillati</taxon>
        <taxon>Actinomycetota</taxon>
        <taxon>Actinomycetes</taxon>
        <taxon>Propionibacteriales</taxon>
        <taxon>Nocardioidaceae</taxon>
        <taxon>Nocardioides</taxon>
    </lineage>
</organism>
<sequence>MPTSAPGEVVMRGVVSRSAHADQLEAEVRDATCCVAIDRCWACELKLGEVRAARRDALLLRIASVRPRRSVL</sequence>
<dbReference type="EMBL" id="JBHLXH010000001">
    <property type="protein sequence ID" value="MFC0221072.1"/>
    <property type="molecule type" value="Genomic_DNA"/>
</dbReference>
<evidence type="ECO:0000313" key="2">
    <source>
        <dbReference type="Proteomes" id="UP001589698"/>
    </source>
</evidence>
<proteinExistence type="predicted"/>
<name>A0ABV6DWG7_9ACTN</name>
<keyword evidence="2" id="KW-1185">Reference proteome</keyword>
<comment type="caution">
    <text evidence="1">The sequence shown here is derived from an EMBL/GenBank/DDBJ whole genome shotgun (WGS) entry which is preliminary data.</text>
</comment>
<dbReference type="Proteomes" id="UP001589698">
    <property type="component" value="Unassembled WGS sequence"/>
</dbReference>
<protein>
    <submittedName>
        <fullName evidence="1">Uncharacterized protein</fullName>
    </submittedName>
</protein>
<evidence type="ECO:0000313" key="1">
    <source>
        <dbReference type="EMBL" id="MFC0221072.1"/>
    </source>
</evidence>
<accession>A0ABV6DWG7</accession>
<dbReference type="RefSeq" id="WP_378516781.1">
    <property type="nucleotide sequence ID" value="NZ_CBCSDI010000003.1"/>
</dbReference>
<gene>
    <name evidence="1" type="ORF">ACFFJG_01160</name>
</gene>
<reference evidence="1 2" key="1">
    <citation type="submission" date="2024-09" db="EMBL/GenBank/DDBJ databases">
        <authorList>
            <person name="Sun Q."/>
            <person name="Mori K."/>
        </authorList>
    </citation>
    <scope>NUCLEOTIDE SEQUENCE [LARGE SCALE GENOMIC DNA]</scope>
    <source>
        <strain evidence="1 2">CCM 8654</strain>
    </source>
</reference>